<dbReference type="PATRIC" id="fig|1280948.3.peg.1528"/>
<proteinExistence type="predicted"/>
<feature type="transmembrane region" description="Helical" evidence="1">
    <location>
        <begin position="134"/>
        <end position="156"/>
    </location>
</feature>
<sequence length="161" mass="17144">MSFLARTSSIWISFVLMLVIGVGFGLCRPMVGGAFLDMTSDPEMARTIIATMNDAQRTAHAWVTVLLDTAYPLAYGGFLGGLALRFFGSFGKYAAVPALGVVVVDLTENLVQVLALANWADALDAKAWLTPLKFGLFFLAAGIAAIALVIGVINLFRKRGA</sequence>
<organism evidence="2 3">
    <name type="scientific">Hyphomonas atlantica</name>
    <dbReference type="NCBI Taxonomy" id="1280948"/>
    <lineage>
        <taxon>Bacteria</taxon>
        <taxon>Pseudomonadati</taxon>
        <taxon>Pseudomonadota</taxon>
        <taxon>Alphaproteobacteria</taxon>
        <taxon>Hyphomonadales</taxon>
        <taxon>Hyphomonadaceae</taxon>
        <taxon>Hyphomonas</taxon>
    </lineage>
</organism>
<keyword evidence="1" id="KW-0812">Transmembrane</keyword>
<evidence type="ECO:0000313" key="2">
    <source>
        <dbReference type="EMBL" id="KCZ61621.1"/>
    </source>
</evidence>
<dbReference type="STRING" id="1280948.HY36_03490"/>
<evidence type="ECO:0000256" key="1">
    <source>
        <dbReference type="SAM" id="Phobius"/>
    </source>
</evidence>
<keyword evidence="1" id="KW-0472">Membrane</keyword>
<dbReference type="EMBL" id="AWFH01000012">
    <property type="protein sequence ID" value="KCZ61621.1"/>
    <property type="molecule type" value="Genomic_DNA"/>
</dbReference>
<name>A0A059E1R1_9PROT</name>
<dbReference type="AlphaFoldDB" id="A0A059E1R1"/>
<dbReference type="RefSeq" id="WP_035550706.1">
    <property type="nucleotide sequence ID" value="NZ_AWFH01000012.1"/>
</dbReference>
<accession>A0A059E1R1</accession>
<reference evidence="2 3" key="1">
    <citation type="journal article" date="2014" name="Antonie Van Leeuwenhoek">
        <title>Hyphomonas beringensis sp. nov. and Hyphomonas chukchiensis sp. nov., isolated from surface seawater of the Bering Sea and Chukchi Sea.</title>
        <authorList>
            <person name="Li C."/>
            <person name="Lai Q."/>
            <person name="Li G."/>
            <person name="Dong C."/>
            <person name="Wang J."/>
            <person name="Liao Y."/>
            <person name="Shao Z."/>
        </authorList>
    </citation>
    <scope>NUCLEOTIDE SEQUENCE [LARGE SCALE GENOMIC DNA]</scope>
    <source>
        <strain evidence="2 3">22II1-22F38</strain>
    </source>
</reference>
<dbReference type="eggNOG" id="ENOG50347WY">
    <property type="taxonomic scope" value="Bacteria"/>
</dbReference>
<comment type="caution">
    <text evidence="2">The sequence shown here is derived from an EMBL/GenBank/DDBJ whole genome shotgun (WGS) entry which is preliminary data.</text>
</comment>
<gene>
    <name evidence="2" type="ORF">HY36_03490</name>
</gene>
<evidence type="ECO:0000313" key="3">
    <source>
        <dbReference type="Proteomes" id="UP000024547"/>
    </source>
</evidence>
<dbReference type="OrthoDB" id="9554160at2"/>
<protein>
    <recommendedName>
        <fullName evidence="4">DUF4386 domain-containing protein</fullName>
    </recommendedName>
</protein>
<keyword evidence="3" id="KW-1185">Reference proteome</keyword>
<keyword evidence="1" id="KW-1133">Transmembrane helix</keyword>
<dbReference type="Proteomes" id="UP000024547">
    <property type="component" value="Unassembled WGS sequence"/>
</dbReference>
<feature type="transmembrane region" description="Helical" evidence="1">
    <location>
        <begin position="70"/>
        <end position="87"/>
    </location>
</feature>
<evidence type="ECO:0008006" key="4">
    <source>
        <dbReference type="Google" id="ProtNLM"/>
    </source>
</evidence>
<feature type="transmembrane region" description="Helical" evidence="1">
    <location>
        <begin position="12"/>
        <end position="31"/>
    </location>
</feature>